<comment type="caution">
    <text evidence="3">The sequence shown here is derived from an EMBL/GenBank/DDBJ whole genome shotgun (WGS) entry which is preliminary data.</text>
</comment>
<accession>B4D6K1</accession>
<dbReference type="GO" id="GO:0006203">
    <property type="term" value="P:dGTP catabolic process"/>
    <property type="evidence" value="ECO:0007669"/>
    <property type="project" value="TreeGrafter"/>
</dbReference>
<evidence type="ECO:0000313" key="3">
    <source>
        <dbReference type="EMBL" id="EDY17802.1"/>
    </source>
</evidence>
<dbReference type="EMBL" id="ABVL01000016">
    <property type="protein sequence ID" value="EDY17802.1"/>
    <property type="molecule type" value="Genomic_DNA"/>
</dbReference>
<dbReference type="FunCoup" id="B4D6K1">
    <property type="interactions" value="136"/>
</dbReference>
<keyword evidence="4" id="KW-1185">Reference proteome</keyword>
<keyword evidence="1 3" id="KW-0378">Hydrolase</keyword>
<dbReference type="Pfam" id="PF01966">
    <property type="entry name" value="HD"/>
    <property type="match status" value="1"/>
</dbReference>
<dbReference type="eggNOG" id="COG0232">
    <property type="taxonomic scope" value="Bacteria"/>
</dbReference>
<dbReference type="InterPro" id="IPR006674">
    <property type="entry name" value="HD_domain"/>
</dbReference>
<dbReference type="AlphaFoldDB" id="B4D6K1"/>
<proteinExistence type="predicted"/>
<dbReference type="Proteomes" id="UP000005824">
    <property type="component" value="Unassembled WGS sequence"/>
</dbReference>
<reference evidence="3 4" key="1">
    <citation type="journal article" date="2011" name="J. Bacteriol.">
        <title>Genome sequence of Chthoniobacter flavus Ellin428, an aerobic heterotrophic soil bacterium.</title>
        <authorList>
            <person name="Kant R."/>
            <person name="van Passel M.W."/>
            <person name="Palva A."/>
            <person name="Lucas S."/>
            <person name="Lapidus A."/>
            <person name="Glavina Del Rio T."/>
            <person name="Dalin E."/>
            <person name="Tice H."/>
            <person name="Bruce D."/>
            <person name="Goodwin L."/>
            <person name="Pitluck S."/>
            <person name="Larimer F.W."/>
            <person name="Land M.L."/>
            <person name="Hauser L."/>
            <person name="Sangwan P."/>
            <person name="de Vos W.M."/>
            <person name="Janssen P.H."/>
            <person name="Smidt H."/>
        </authorList>
    </citation>
    <scope>NUCLEOTIDE SEQUENCE [LARGE SCALE GENOMIC DNA]</scope>
    <source>
        <strain evidence="3 4">Ellin428</strain>
    </source>
</reference>
<evidence type="ECO:0000313" key="4">
    <source>
        <dbReference type="Proteomes" id="UP000005824"/>
    </source>
</evidence>
<dbReference type="InterPro" id="IPR023293">
    <property type="entry name" value="dGTP_triP_hydro_central_sf"/>
</dbReference>
<dbReference type="Gene3D" id="1.10.3550.10">
    <property type="entry name" value="eoxyguanosinetriphosphate triphosphohydrolase domain-like"/>
    <property type="match status" value="1"/>
</dbReference>
<dbReference type="InterPro" id="IPR003607">
    <property type="entry name" value="HD/PDEase_dom"/>
</dbReference>
<dbReference type="SMART" id="SM00471">
    <property type="entry name" value="HDc"/>
    <property type="match status" value="1"/>
</dbReference>
<dbReference type="CDD" id="cd00077">
    <property type="entry name" value="HDc"/>
    <property type="match status" value="1"/>
</dbReference>
<feature type="domain" description="HD/PDEase" evidence="2">
    <location>
        <begin position="60"/>
        <end position="265"/>
    </location>
</feature>
<dbReference type="PANTHER" id="PTHR11373">
    <property type="entry name" value="DEOXYNUCLEOSIDE TRIPHOSPHATE TRIPHOSPHOHYDROLASE"/>
    <property type="match status" value="1"/>
</dbReference>
<sequence length="456" mass="50564">MTSMQWPQLLCADRLGSSRPAGAEPQRSPFQRDSDRIIFSSAFRRLQDKTQVFPLADNDYVRTRLTHSLEVASVARSLGTIVGTAIGERGELPGIHASDFGAIVSAAALAHDLGNPPFGHSGEDAIRVWFETSKVAQDARTMLKKNEQEDLARFEGNAQGFRLITRLQMPDNPGLRLTCATLGAFTKYPIESLVPDKARVHEGASTKKFGFFQSEREFFADVATRCGLIRRSPLHSWWARHPLAFLVEAADDICYRLVDFEDGFRLGYLDYEEVRDRFLSVIGDASLRERSEAMREEKERIEFLRALAIGTAVQQAAGLFLEKEDAILAGDFDAPLIDHIAAGDELETIKQRSVETIYSTTRGVEIEAAGFSVLGGLLDDFVSAVSDVARRGARHASPRSRKLLRLVPEQSLGPGKEPDGNPYQRLLRMIDFVSGMTDTYAVSLFKKIRGISLPGQ</sequence>
<protein>
    <submittedName>
        <fullName evidence="3">Deoxyguanosinetriphosphate triphosphohydrolase</fullName>
        <ecNumber evidence="3">3.1.5.1</ecNumber>
    </submittedName>
</protein>
<dbReference type="EC" id="3.1.5.1" evidence="3"/>
<dbReference type="Gene3D" id="1.10.3410.10">
    <property type="entry name" value="putative deoxyguanosinetriphosphate triphosphohydrolase like domain"/>
    <property type="match status" value="1"/>
</dbReference>
<dbReference type="PANTHER" id="PTHR11373:SF32">
    <property type="entry name" value="DEOXYGUANOSINETRIPHOSPHATE TRIPHOSPHOHYDROLASE"/>
    <property type="match status" value="1"/>
</dbReference>
<dbReference type="STRING" id="497964.CfE428DRAFT_4541"/>
<dbReference type="SUPFAM" id="SSF109604">
    <property type="entry name" value="HD-domain/PDEase-like"/>
    <property type="match status" value="1"/>
</dbReference>
<name>B4D6K1_9BACT</name>
<dbReference type="Gene3D" id="1.10.3210.10">
    <property type="entry name" value="Hypothetical protein af1432"/>
    <property type="match status" value="1"/>
</dbReference>
<dbReference type="GO" id="GO:0008832">
    <property type="term" value="F:dGTPase activity"/>
    <property type="evidence" value="ECO:0007669"/>
    <property type="project" value="UniProtKB-EC"/>
</dbReference>
<dbReference type="InterPro" id="IPR027432">
    <property type="entry name" value="dGTP_triphosphohydrolase_C"/>
</dbReference>
<evidence type="ECO:0000256" key="1">
    <source>
        <dbReference type="ARBA" id="ARBA00022801"/>
    </source>
</evidence>
<dbReference type="RefSeq" id="WP_006981862.1">
    <property type="nucleotide sequence ID" value="NZ_ABVL01000016.1"/>
</dbReference>
<dbReference type="InterPro" id="IPR050135">
    <property type="entry name" value="dGTPase-like"/>
</dbReference>
<dbReference type="InterPro" id="IPR006261">
    <property type="entry name" value="dGTPase"/>
</dbReference>
<dbReference type="InParanoid" id="B4D6K1"/>
<gene>
    <name evidence="3" type="ORF">CfE428DRAFT_4541</name>
</gene>
<dbReference type="NCBIfam" id="TIGR01353">
    <property type="entry name" value="dGTP_triPase"/>
    <property type="match status" value="1"/>
</dbReference>
<organism evidence="3 4">
    <name type="scientific">Chthoniobacter flavus Ellin428</name>
    <dbReference type="NCBI Taxonomy" id="497964"/>
    <lineage>
        <taxon>Bacteria</taxon>
        <taxon>Pseudomonadati</taxon>
        <taxon>Verrucomicrobiota</taxon>
        <taxon>Spartobacteria</taxon>
        <taxon>Chthoniobacterales</taxon>
        <taxon>Chthoniobacteraceae</taxon>
        <taxon>Chthoniobacter</taxon>
    </lineage>
</organism>
<evidence type="ECO:0000259" key="2">
    <source>
        <dbReference type="SMART" id="SM00471"/>
    </source>
</evidence>
<dbReference type="NCBIfam" id="NF002205">
    <property type="entry name" value="PRK01096.1"/>
    <property type="match status" value="1"/>
</dbReference>